<evidence type="ECO:0000313" key="4">
    <source>
        <dbReference type="Proteomes" id="UP000029981"/>
    </source>
</evidence>
<dbReference type="InterPro" id="IPR051504">
    <property type="entry name" value="Plant_metabolite_acyltrans"/>
</dbReference>
<dbReference type="STRING" id="3659.A0A0A0LXY8"/>
<dbReference type="AlphaFoldDB" id="A0A0A0LXY8"/>
<organism evidence="3 4">
    <name type="scientific">Cucumis sativus</name>
    <name type="common">Cucumber</name>
    <dbReference type="NCBI Taxonomy" id="3659"/>
    <lineage>
        <taxon>Eukaryota</taxon>
        <taxon>Viridiplantae</taxon>
        <taxon>Streptophyta</taxon>
        <taxon>Embryophyta</taxon>
        <taxon>Tracheophyta</taxon>
        <taxon>Spermatophyta</taxon>
        <taxon>Magnoliopsida</taxon>
        <taxon>eudicotyledons</taxon>
        <taxon>Gunneridae</taxon>
        <taxon>Pentapetalae</taxon>
        <taxon>rosids</taxon>
        <taxon>fabids</taxon>
        <taxon>Cucurbitales</taxon>
        <taxon>Cucurbitaceae</taxon>
        <taxon>Benincaseae</taxon>
        <taxon>Cucumis</taxon>
    </lineage>
</organism>
<sequence>MANFPSLKLIDVCKVPPSPAAAAPSSLPLTFFDVLWLRVHPIQRLFFYEFSSNEISFYDIIVPKLKSSLSLTLCHYLPLAGNLIWPSQSDTPVIEFVNGDGVSMTVAESDDDFYHLSGNGFRKVSKFHPLVPQLSTSHDRAAIVAIQVTKFQNKGFSIGITNHHAILDGRSSTSFIKSWAQICIEESFIPTPKQMPLYDRSVINDPKDLAKIYAKAWKDVEGPNNKSLNLKFPQTKHDLVRSTLEFTHQNIQKLKEWILNKKIKNENFDSSSHISSFAIATAYLCVCTAKLEGLKEGKLWFGFAADARTRLKPQVPLNYFGNCLVAGFVVNERFELLSENGIIFACDEISKTIRNLDDGPLNGCENWGMMSQEMTNDYSKLQINSIAGSPRFGVYNVDFGFGKPKKVEIVSAESPYIFSLTDTRNSDAVMEIGIVMERDEMEAFVAIFNQGFESYFIDQSLG</sequence>
<dbReference type="InterPro" id="IPR023213">
    <property type="entry name" value="CAT-like_dom_sf"/>
</dbReference>
<gene>
    <name evidence="3" type="ORF">Csa_1G499330</name>
</gene>
<proteinExistence type="predicted"/>
<reference evidence="3 4" key="4">
    <citation type="journal article" date="2011" name="BMC Genomics">
        <title>RNA-Seq improves annotation of protein-coding genes in the cucumber genome.</title>
        <authorList>
            <person name="Li Z."/>
            <person name="Zhang Z."/>
            <person name="Yan P."/>
            <person name="Huang S."/>
            <person name="Fei Z."/>
            <person name="Lin K."/>
        </authorList>
    </citation>
    <scope>NUCLEOTIDE SEQUENCE [LARGE SCALE GENOMIC DNA]</scope>
    <source>
        <strain evidence="4">cv. 9930</strain>
    </source>
</reference>
<dbReference type="GO" id="GO:0016747">
    <property type="term" value="F:acyltransferase activity, transferring groups other than amino-acyl groups"/>
    <property type="evidence" value="ECO:0007669"/>
    <property type="project" value="UniProtKB-ARBA"/>
</dbReference>
<dbReference type="PANTHER" id="PTHR31625">
    <property type="match status" value="1"/>
</dbReference>
<protein>
    <recommendedName>
        <fullName evidence="5">Phenolic glucoside malonyltransferase 1-like</fullName>
    </recommendedName>
</protein>
<accession>A0A0A0LXY8</accession>
<reference evidence="3 4" key="3">
    <citation type="journal article" date="2010" name="BMC Genomics">
        <title>Transcriptome sequencing and comparative analysis of cucumber flowers with different sex types.</title>
        <authorList>
            <person name="Guo S."/>
            <person name="Zheng Y."/>
            <person name="Joung J.G."/>
            <person name="Liu S."/>
            <person name="Zhang Z."/>
            <person name="Crasta O.R."/>
            <person name="Sobral B.W."/>
            <person name="Xu Y."/>
            <person name="Huang S."/>
            <person name="Fei Z."/>
        </authorList>
    </citation>
    <scope>NUCLEOTIDE SEQUENCE [LARGE SCALE GENOMIC DNA]</scope>
    <source>
        <strain evidence="4">cv. 9930</strain>
    </source>
</reference>
<dbReference type="OMA" id="WAHICEH"/>
<keyword evidence="1" id="KW-0808">Transferase</keyword>
<reference evidence="3 4" key="2">
    <citation type="journal article" date="2009" name="PLoS ONE">
        <title>An integrated genetic and cytogenetic map of the cucumber genome.</title>
        <authorList>
            <person name="Ren Y."/>
            <person name="Zhang Z."/>
            <person name="Liu J."/>
            <person name="Staub J.E."/>
            <person name="Han Y."/>
            <person name="Cheng Z."/>
            <person name="Li X."/>
            <person name="Lu J."/>
            <person name="Miao H."/>
            <person name="Kang H."/>
            <person name="Xie B."/>
            <person name="Gu X."/>
            <person name="Wang X."/>
            <person name="Du Y."/>
            <person name="Jin W."/>
            <person name="Huang S."/>
        </authorList>
    </citation>
    <scope>NUCLEOTIDE SEQUENCE [LARGE SCALE GENOMIC DNA]</scope>
    <source>
        <strain evidence="4">cv. 9930</strain>
    </source>
</reference>
<evidence type="ECO:0000256" key="1">
    <source>
        <dbReference type="ARBA" id="ARBA00022679"/>
    </source>
</evidence>
<name>A0A0A0LXY8_CUCSA</name>
<dbReference type="eggNOG" id="ENOG502QPXT">
    <property type="taxonomic scope" value="Eukaryota"/>
</dbReference>
<evidence type="ECO:0000313" key="3">
    <source>
        <dbReference type="EMBL" id="KGN65692.1"/>
    </source>
</evidence>
<dbReference type="Proteomes" id="UP000029981">
    <property type="component" value="Chromosome 1"/>
</dbReference>
<dbReference type="EMBL" id="CM002922">
    <property type="protein sequence ID" value="KGN65692.1"/>
    <property type="molecule type" value="Genomic_DNA"/>
</dbReference>
<evidence type="ECO:0008006" key="5">
    <source>
        <dbReference type="Google" id="ProtNLM"/>
    </source>
</evidence>
<dbReference type="Pfam" id="PF02458">
    <property type="entry name" value="Transferase"/>
    <property type="match status" value="1"/>
</dbReference>
<evidence type="ECO:0000256" key="2">
    <source>
        <dbReference type="ARBA" id="ARBA00023315"/>
    </source>
</evidence>
<dbReference type="Gramene" id="KGN65692">
    <property type="protein sequence ID" value="KGN65692"/>
    <property type="gene ID" value="Csa_1G499330"/>
</dbReference>
<reference evidence="3 4" key="1">
    <citation type="journal article" date="2009" name="Nat. Genet.">
        <title>The genome of the cucumber, Cucumis sativus L.</title>
        <authorList>
            <person name="Huang S."/>
            <person name="Li R."/>
            <person name="Zhang Z."/>
            <person name="Li L."/>
            <person name="Gu X."/>
            <person name="Fan W."/>
            <person name="Lucas W.J."/>
            <person name="Wang X."/>
            <person name="Xie B."/>
            <person name="Ni P."/>
            <person name="Ren Y."/>
            <person name="Zhu H."/>
            <person name="Li J."/>
            <person name="Lin K."/>
            <person name="Jin W."/>
            <person name="Fei Z."/>
            <person name="Li G."/>
            <person name="Staub J."/>
            <person name="Kilian A."/>
            <person name="van der Vossen E.A."/>
            <person name="Wu Y."/>
            <person name="Guo J."/>
            <person name="He J."/>
            <person name="Jia Z."/>
            <person name="Ren Y."/>
            <person name="Tian G."/>
            <person name="Lu Y."/>
            <person name="Ruan J."/>
            <person name="Qian W."/>
            <person name="Wang M."/>
            <person name="Huang Q."/>
            <person name="Li B."/>
            <person name="Xuan Z."/>
            <person name="Cao J."/>
            <person name="Asan"/>
            <person name="Wu Z."/>
            <person name="Zhang J."/>
            <person name="Cai Q."/>
            <person name="Bai Y."/>
            <person name="Zhao B."/>
            <person name="Han Y."/>
            <person name="Li Y."/>
            <person name="Li X."/>
            <person name="Wang S."/>
            <person name="Shi Q."/>
            <person name="Liu S."/>
            <person name="Cho W.K."/>
            <person name="Kim J.Y."/>
            <person name="Xu Y."/>
            <person name="Heller-Uszynska K."/>
            <person name="Miao H."/>
            <person name="Cheng Z."/>
            <person name="Zhang S."/>
            <person name="Wu J."/>
            <person name="Yang Y."/>
            <person name="Kang H."/>
            <person name="Li M."/>
            <person name="Liang H."/>
            <person name="Ren X."/>
            <person name="Shi Z."/>
            <person name="Wen M."/>
            <person name="Jian M."/>
            <person name="Yang H."/>
            <person name="Zhang G."/>
            <person name="Yang Z."/>
            <person name="Chen R."/>
            <person name="Liu S."/>
            <person name="Li J."/>
            <person name="Ma L."/>
            <person name="Liu H."/>
            <person name="Zhou Y."/>
            <person name="Zhao J."/>
            <person name="Fang X."/>
            <person name="Li G."/>
            <person name="Fang L."/>
            <person name="Li Y."/>
            <person name="Liu D."/>
            <person name="Zheng H."/>
            <person name="Zhang Y."/>
            <person name="Qin N."/>
            <person name="Li Z."/>
            <person name="Yang G."/>
            <person name="Yang S."/>
            <person name="Bolund L."/>
            <person name="Kristiansen K."/>
            <person name="Zheng H."/>
            <person name="Li S."/>
            <person name="Zhang X."/>
            <person name="Yang H."/>
            <person name="Wang J."/>
            <person name="Sun R."/>
            <person name="Zhang B."/>
            <person name="Jiang S."/>
            <person name="Wang J."/>
            <person name="Du Y."/>
            <person name="Li S."/>
        </authorList>
    </citation>
    <scope>NUCLEOTIDE SEQUENCE [LARGE SCALE GENOMIC DNA]</scope>
    <source>
        <strain evidence="4">cv. 9930</strain>
    </source>
</reference>
<keyword evidence="2" id="KW-0012">Acyltransferase</keyword>
<keyword evidence="4" id="KW-1185">Reference proteome</keyword>
<dbReference type="Gene3D" id="3.30.559.10">
    <property type="entry name" value="Chloramphenicol acetyltransferase-like domain"/>
    <property type="match status" value="2"/>
</dbReference>